<evidence type="ECO:0000256" key="1">
    <source>
        <dbReference type="ARBA" id="ARBA00009865"/>
    </source>
</evidence>
<dbReference type="InterPro" id="IPR023296">
    <property type="entry name" value="Glyco_hydro_beta-prop_sf"/>
</dbReference>
<dbReference type="Pfam" id="PF00652">
    <property type="entry name" value="Ricin_B_lectin"/>
    <property type="match status" value="1"/>
</dbReference>
<evidence type="ECO:0000259" key="6">
    <source>
        <dbReference type="SMART" id="SM00458"/>
    </source>
</evidence>
<keyword evidence="3 5" id="KW-0326">Glycosidase</keyword>
<dbReference type="CDD" id="cd18822">
    <property type="entry name" value="GH43_CtGH43-like"/>
    <property type="match status" value="1"/>
</dbReference>
<dbReference type="AlphaFoldDB" id="A0A7X0JCY5"/>
<dbReference type="SMART" id="SM00458">
    <property type="entry name" value="RICIN"/>
    <property type="match status" value="1"/>
</dbReference>
<accession>A0A7X0JCY5</accession>
<evidence type="ECO:0000313" key="7">
    <source>
        <dbReference type="EMBL" id="MBB6505319.1"/>
    </source>
</evidence>
<dbReference type="Gene3D" id="2.80.10.50">
    <property type="match status" value="1"/>
</dbReference>
<evidence type="ECO:0000256" key="4">
    <source>
        <dbReference type="PIRSR" id="PIRSR606710-2"/>
    </source>
</evidence>
<dbReference type="GO" id="GO:0005975">
    <property type="term" value="P:carbohydrate metabolic process"/>
    <property type="evidence" value="ECO:0007669"/>
    <property type="project" value="InterPro"/>
</dbReference>
<name>A0A7X0JCY5_9SPHN</name>
<dbReference type="EMBL" id="JACHBT010000011">
    <property type="protein sequence ID" value="MBB6505319.1"/>
    <property type="molecule type" value="Genomic_DNA"/>
</dbReference>
<reference evidence="7 8" key="1">
    <citation type="submission" date="2020-08" db="EMBL/GenBank/DDBJ databases">
        <title>The Agave Microbiome: Exploring the role of microbial communities in plant adaptations to desert environments.</title>
        <authorList>
            <person name="Partida-Martinez L.P."/>
        </authorList>
    </citation>
    <scope>NUCLEOTIDE SEQUENCE [LARGE SCALE GENOMIC DNA]</scope>
    <source>
        <strain evidence="7 8">AS3.13</strain>
    </source>
</reference>
<sequence>MSAALVATTTPALAESVAINNGSQFADTAGNAIQAHGAGIIKVDDTYYLFGENRTGYLFKAVSMYRSTDLKTWTFANDVLTATSATSLNTSNIERPKIIYNAATKKYVLWAHKENGTNYNEAKVVVATSDTVDGNYVYQSEFRPLDNESRDMTLFQDDDGTGYLISAAKNNYDLNIYKLNDSFTGIDSLVTVLAGNHREAPAVFKRNGVYFLVTSAATGWNPNQAAYHTATSMAGPWTSPTAFGDPRTYNSQSTWVQPLTGTSGTAYLYLGDRWGPATGQQPNDSTYVWLPITFPTSTSLGMPTSSQITLHAAAGTIANGYSGTTLATVKAGSSGLCLNVANQARSYESGIIQWDCGAFSNEQVERRPVGDYTQFVFQQSGLCLAEGTDGSSVVQTTCGIGNRSQWTVSGSQIVNRASGLCLNVSGDARTRGGKIIDYKCSTTAPNDKWSFVS</sequence>
<comment type="caution">
    <text evidence="7">The sequence shown here is derived from an EMBL/GenBank/DDBJ whole genome shotgun (WGS) entry which is preliminary data.</text>
</comment>
<gene>
    <name evidence="7" type="ORF">F4693_002307</name>
</gene>
<evidence type="ECO:0000256" key="3">
    <source>
        <dbReference type="ARBA" id="ARBA00023295"/>
    </source>
</evidence>
<dbReference type="SUPFAM" id="SSF50370">
    <property type="entry name" value="Ricin B-like lectins"/>
    <property type="match status" value="1"/>
</dbReference>
<dbReference type="SUPFAM" id="SSF75005">
    <property type="entry name" value="Arabinanase/levansucrase/invertase"/>
    <property type="match status" value="1"/>
</dbReference>
<organism evidence="7 8">
    <name type="scientific">Sphingomonas endophytica</name>
    <dbReference type="NCBI Taxonomy" id="869719"/>
    <lineage>
        <taxon>Bacteria</taxon>
        <taxon>Pseudomonadati</taxon>
        <taxon>Pseudomonadota</taxon>
        <taxon>Alphaproteobacteria</taxon>
        <taxon>Sphingomonadales</taxon>
        <taxon>Sphingomonadaceae</taxon>
        <taxon>Sphingomonas</taxon>
    </lineage>
</organism>
<dbReference type="InterPro" id="IPR000772">
    <property type="entry name" value="Ricin_B_lectin"/>
</dbReference>
<dbReference type="PROSITE" id="PS50231">
    <property type="entry name" value="RICIN_B_LECTIN"/>
    <property type="match status" value="1"/>
</dbReference>
<feature type="domain" description="Ricin B lectin" evidence="6">
    <location>
        <begin position="323"/>
        <end position="452"/>
    </location>
</feature>
<dbReference type="Proteomes" id="UP000522313">
    <property type="component" value="Unassembled WGS sequence"/>
</dbReference>
<dbReference type="CDD" id="cd00161">
    <property type="entry name" value="beta-trefoil_Ricin-like"/>
    <property type="match status" value="1"/>
</dbReference>
<dbReference type="Gene3D" id="2.115.10.20">
    <property type="entry name" value="Glycosyl hydrolase domain, family 43"/>
    <property type="match status" value="1"/>
</dbReference>
<evidence type="ECO:0000256" key="5">
    <source>
        <dbReference type="RuleBase" id="RU361187"/>
    </source>
</evidence>
<dbReference type="PANTHER" id="PTHR22925">
    <property type="entry name" value="GLYCOSYL HYDROLASE 43 FAMILY MEMBER"/>
    <property type="match status" value="1"/>
</dbReference>
<dbReference type="InterPro" id="IPR006710">
    <property type="entry name" value="Glyco_hydro_43"/>
</dbReference>
<dbReference type="RefSeq" id="WP_221434893.1">
    <property type="nucleotide sequence ID" value="NZ_JACHBT010000011.1"/>
</dbReference>
<protein>
    <recommendedName>
        <fullName evidence="6">Ricin B lectin domain-containing protein</fullName>
    </recommendedName>
</protein>
<dbReference type="Pfam" id="PF04616">
    <property type="entry name" value="Glyco_hydro_43"/>
    <property type="match status" value="1"/>
</dbReference>
<feature type="site" description="Important for catalytic activity, responsible for pKa modulation of the active site Glu and correct orientation of both the proton donor and substrate" evidence="4">
    <location>
        <position position="151"/>
    </location>
</feature>
<evidence type="ECO:0000256" key="2">
    <source>
        <dbReference type="ARBA" id="ARBA00022801"/>
    </source>
</evidence>
<dbReference type="InterPro" id="IPR035992">
    <property type="entry name" value="Ricin_B-like_lectins"/>
</dbReference>
<keyword evidence="2 5" id="KW-0378">Hydrolase</keyword>
<dbReference type="GO" id="GO:0004553">
    <property type="term" value="F:hydrolase activity, hydrolyzing O-glycosyl compounds"/>
    <property type="evidence" value="ECO:0007669"/>
    <property type="project" value="InterPro"/>
</dbReference>
<reference evidence="7 8" key="2">
    <citation type="submission" date="2020-08" db="EMBL/GenBank/DDBJ databases">
        <authorList>
            <person name="Partida-Martinez L."/>
            <person name="Huntemann M."/>
            <person name="Clum A."/>
            <person name="Wang J."/>
            <person name="Palaniappan K."/>
            <person name="Ritter S."/>
            <person name="Chen I.-M."/>
            <person name="Stamatis D."/>
            <person name="Reddy T."/>
            <person name="O'Malley R."/>
            <person name="Daum C."/>
            <person name="Shapiro N."/>
            <person name="Ivanova N."/>
            <person name="Kyrpides N."/>
            <person name="Woyke T."/>
        </authorList>
    </citation>
    <scope>NUCLEOTIDE SEQUENCE [LARGE SCALE GENOMIC DNA]</scope>
    <source>
        <strain evidence="7 8">AS3.13</strain>
    </source>
</reference>
<evidence type="ECO:0000313" key="8">
    <source>
        <dbReference type="Proteomes" id="UP000522313"/>
    </source>
</evidence>
<dbReference type="PANTHER" id="PTHR22925:SF3">
    <property type="entry name" value="GLYCOSYL HYDROLASE FAMILY PROTEIN 43"/>
    <property type="match status" value="1"/>
</dbReference>
<proteinExistence type="inferred from homology"/>
<comment type="similarity">
    <text evidence="1 5">Belongs to the glycosyl hydrolase 43 family.</text>
</comment>